<organism evidence="7 8">
    <name type="scientific">Rathayibacter iranicus</name>
    <dbReference type="NCBI Taxonomy" id="59737"/>
    <lineage>
        <taxon>Bacteria</taxon>
        <taxon>Bacillati</taxon>
        <taxon>Actinomycetota</taxon>
        <taxon>Actinomycetes</taxon>
        <taxon>Micrococcales</taxon>
        <taxon>Microbacteriaceae</taxon>
        <taxon>Rathayibacter</taxon>
    </lineage>
</organism>
<keyword evidence="4 5" id="KW-0663">Pyridoxal phosphate</keyword>
<evidence type="ECO:0000256" key="5">
    <source>
        <dbReference type="PIRSR" id="PIRSR000524-50"/>
    </source>
</evidence>
<dbReference type="PANTHER" id="PTHR42778">
    <property type="entry name" value="2-AMINOETHYLPHOSPHONATE--PYRUVATE TRANSAMINASE"/>
    <property type="match status" value="1"/>
</dbReference>
<evidence type="ECO:0000259" key="6">
    <source>
        <dbReference type="Pfam" id="PF00266"/>
    </source>
</evidence>
<dbReference type="Gene3D" id="3.90.1150.10">
    <property type="entry name" value="Aspartate Aminotransferase, domain 1"/>
    <property type="match status" value="1"/>
</dbReference>
<dbReference type="InterPro" id="IPR015421">
    <property type="entry name" value="PyrdxlP-dep_Trfase_major"/>
</dbReference>
<gene>
    <name evidence="7" type="ORF">C7V51_05980</name>
</gene>
<sequence length="382" mass="41234">MHHETILVCPGPVAVSPTVKRVFGQVSTGHRTPEAKAHLATARKNLVEAYELFGHEALLLAGSGTSAVEAIFSSAVPTTGKLLILVNGRFGERMTHIATALSISTVALNFGWNQPIEVSRVRALIAADHEITHLALVHHETSTGRLNDLDGVLDVAESHGVKSIVDMVSSFGAESLNGIHRPTWIATSANKCLESYPGVGIVIAPRTEFEGLSSMARSFTHNLSSHYEAQVLREEPLFTPPVQVVAALAEATHCLIKEGVAARGKRYLHSKTRVSDALAEFHIRPITPNEHSSSSVSVFRLPGVYQPALLVEDLLARNIVAYGADSRNPNAMTIATMGQLKSSDIDRVIWCLRALLSGTHAANKPFLDNTQLAIHSRKVKTL</sequence>
<evidence type="ECO:0000313" key="8">
    <source>
        <dbReference type="Proteomes" id="UP000283946"/>
    </source>
</evidence>
<dbReference type="Pfam" id="PF00266">
    <property type="entry name" value="Aminotran_5"/>
    <property type="match status" value="1"/>
</dbReference>
<feature type="domain" description="Aminotransferase class V" evidence="6">
    <location>
        <begin position="24"/>
        <end position="303"/>
    </location>
</feature>
<dbReference type="RefSeq" id="WP_104264520.1">
    <property type="nucleotide sequence ID" value="NZ_CP028130.1"/>
</dbReference>
<dbReference type="KEGG" id="ria:C7V51_05980"/>
<protein>
    <submittedName>
        <fullName evidence="7">Aminotransferase class V-fold PLP-dependent enzyme</fullName>
    </submittedName>
</protein>
<dbReference type="InterPro" id="IPR015424">
    <property type="entry name" value="PyrdxlP-dep_Trfase"/>
</dbReference>
<dbReference type="InterPro" id="IPR024169">
    <property type="entry name" value="SP_NH2Trfase/AEP_transaminase"/>
</dbReference>
<dbReference type="PIRSF" id="PIRSF000524">
    <property type="entry name" value="SPT"/>
    <property type="match status" value="1"/>
</dbReference>
<keyword evidence="2 7" id="KW-0032">Aminotransferase</keyword>
<dbReference type="AlphaFoldDB" id="A0AAD1AC25"/>
<proteinExistence type="predicted"/>
<dbReference type="Gene3D" id="3.40.640.10">
    <property type="entry name" value="Type I PLP-dependent aspartate aminotransferase-like (Major domain)"/>
    <property type="match status" value="1"/>
</dbReference>
<dbReference type="Proteomes" id="UP000283946">
    <property type="component" value="Chromosome"/>
</dbReference>
<evidence type="ECO:0000256" key="2">
    <source>
        <dbReference type="ARBA" id="ARBA00022576"/>
    </source>
</evidence>
<dbReference type="EMBL" id="CP028130">
    <property type="protein sequence ID" value="AZZ55478.1"/>
    <property type="molecule type" value="Genomic_DNA"/>
</dbReference>
<accession>A0AAD1AC25</accession>
<dbReference type="GO" id="GO:0008483">
    <property type="term" value="F:transaminase activity"/>
    <property type="evidence" value="ECO:0007669"/>
    <property type="project" value="UniProtKB-KW"/>
</dbReference>
<feature type="modified residue" description="N6-(pyridoxal phosphate)lysine" evidence="5">
    <location>
        <position position="191"/>
    </location>
</feature>
<comment type="cofactor">
    <cofactor evidence="1 5">
        <name>pyridoxal 5'-phosphate</name>
        <dbReference type="ChEBI" id="CHEBI:597326"/>
    </cofactor>
</comment>
<evidence type="ECO:0000256" key="3">
    <source>
        <dbReference type="ARBA" id="ARBA00022679"/>
    </source>
</evidence>
<evidence type="ECO:0000256" key="1">
    <source>
        <dbReference type="ARBA" id="ARBA00001933"/>
    </source>
</evidence>
<dbReference type="InterPro" id="IPR015422">
    <property type="entry name" value="PyrdxlP-dep_Trfase_small"/>
</dbReference>
<reference evidence="7 8" key="1">
    <citation type="submission" date="2018-03" db="EMBL/GenBank/DDBJ databases">
        <title>Bacteriophage NCPPB3778 and a type I-E CRISPR drive the evolution of the US Biological Select Agent, Rathayibacter toxicus.</title>
        <authorList>
            <person name="Davis E.W.II."/>
            <person name="Tabima J.F."/>
            <person name="Weisberg A.J."/>
            <person name="Dantas Lopes L."/>
            <person name="Wiseman M.S."/>
            <person name="Wiseman M.S."/>
            <person name="Pupko T."/>
            <person name="Belcher M.S."/>
            <person name="Sechler A.J."/>
            <person name="Tancos M.A."/>
            <person name="Schroeder B.K."/>
            <person name="Murray T.D."/>
            <person name="Luster D.G."/>
            <person name="Schneider W.L."/>
            <person name="Rogers E."/>
            <person name="Andreote F.D."/>
            <person name="Grunwald N.J."/>
            <person name="Putnam M.L."/>
            <person name="Chang J.H."/>
        </authorList>
    </citation>
    <scope>NUCLEOTIDE SEQUENCE [LARGE SCALE GENOMIC DNA]</scope>
    <source>
        <strain evidence="7 8">NCCPB 2253</strain>
    </source>
</reference>
<name>A0AAD1AC25_9MICO</name>
<evidence type="ECO:0000313" key="7">
    <source>
        <dbReference type="EMBL" id="AZZ55478.1"/>
    </source>
</evidence>
<dbReference type="SUPFAM" id="SSF53383">
    <property type="entry name" value="PLP-dependent transferases"/>
    <property type="match status" value="1"/>
</dbReference>
<dbReference type="PANTHER" id="PTHR42778:SF1">
    <property type="entry name" value="2-AMINOETHYLPHOSPHONATE--PYRUVATE TRANSAMINASE"/>
    <property type="match status" value="1"/>
</dbReference>
<keyword evidence="3" id="KW-0808">Transferase</keyword>
<dbReference type="InterPro" id="IPR000192">
    <property type="entry name" value="Aminotrans_V_dom"/>
</dbReference>
<evidence type="ECO:0000256" key="4">
    <source>
        <dbReference type="ARBA" id="ARBA00022898"/>
    </source>
</evidence>